<comment type="caution">
    <text evidence="1">The sequence shown here is derived from an EMBL/GenBank/DDBJ whole genome shotgun (WGS) entry which is preliminary data.</text>
</comment>
<proteinExistence type="predicted"/>
<dbReference type="Proteomes" id="UP001141806">
    <property type="component" value="Unassembled WGS sequence"/>
</dbReference>
<gene>
    <name evidence="1" type="ORF">NE237_020764</name>
</gene>
<accession>A0A9Q0H7V3</accession>
<dbReference type="AlphaFoldDB" id="A0A9Q0H7V3"/>
<reference evidence="1" key="1">
    <citation type="journal article" date="2023" name="Plant J.">
        <title>The genome of the king protea, Protea cynaroides.</title>
        <authorList>
            <person name="Chang J."/>
            <person name="Duong T.A."/>
            <person name="Schoeman C."/>
            <person name="Ma X."/>
            <person name="Roodt D."/>
            <person name="Barker N."/>
            <person name="Li Z."/>
            <person name="Van de Peer Y."/>
            <person name="Mizrachi E."/>
        </authorList>
    </citation>
    <scope>NUCLEOTIDE SEQUENCE</scope>
    <source>
        <tissue evidence="1">Young leaves</tissue>
    </source>
</reference>
<sequence length="124" mass="13339">MMAGCRVDGAFQSLLANYVAKFRGVLAGLFIVKELGFSCVGSNAILQWLFWHFRIIGFLSSSSRIGEVSRLIHLLFLGRSLVLFESLRIASLDNACGAAVLLLMALPKVGAAAPSVSSFFLSLV</sequence>
<dbReference type="EMBL" id="JAMYWD010000009">
    <property type="protein sequence ID" value="KAJ4960854.1"/>
    <property type="molecule type" value="Genomic_DNA"/>
</dbReference>
<evidence type="ECO:0000313" key="1">
    <source>
        <dbReference type="EMBL" id="KAJ4960854.1"/>
    </source>
</evidence>
<protein>
    <submittedName>
        <fullName evidence="1">Uncharacterized protein</fullName>
    </submittedName>
</protein>
<evidence type="ECO:0000313" key="2">
    <source>
        <dbReference type="Proteomes" id="UP001141806"/>
    </source>
</evidence>
<organism evidence="1 2">
    <name type="scientific">Protea cynaroides</name>
    <dbReference type="NCBI Taxonomy" id="273540"/>
    <lineage>
        <taxon>Eukaryota</taxon>
        <taxon>Viridiplantae</taxon>
        <taxon>Streptophyta</taxon>
        <taxon>Embryophyta</taxon>
        <taxon>Tracheophyta</taxon>
        <taxon>Spermatophyta</taxon>
        <taxon>Magnoliopsida</taxon>
        <taxon>Proteales</taxon>
        <taxon>Proteaceae</taxon>
        <taxon>Protea</taxon>
    </lineage>
</organism>
<name>A0A9Q0H7V3_9MAGN</name>
<keyword evidence="2" id="KW-1185">Reference proteome</keyword>